<dbReference type="SUPFAM" id="SSF48317">
    <property type="entry name" value="Acid phosphatase/Vanadium-dependent haloperoxidase"/>
    <property type="match status" value="1"/>
</dbReference>
<keyword evidence="1" id="KW-0812">Transmembrane</keyword>
<name>A0A1J5SP49_9ZZZZ</name>
<dbReference type="PANTHER" id="PTHR14969:SF13">
    <property type="entry name" value="AT30094P"/>
    <property type="match status" value="1"/>
</dbReference>
<dbReference type="AlphaFoldDB" id="A0A1J5SP49"/>
<organism evidence="3">
    <name type="scientific">mine drainage metagenome</name>
    <dbReference type="NCBI Taxonomy" id="410659"/>
    <lineage>
        <taxon>unclassified sequences</taxon>
        <taxon>metagenomes</taxon>
        <taxon>ecological metagenomes</taxon>
    </lineage>
</organism>
<dbReference type="Gene3D" id="1.20.144.10">
    <property type="entry name" value="Phosphatidic acid phosphatase type 2/haloperoxidase"/>
    <property type="match status" value="1"/>
</dbReference>
<evidence type="ECO:0000259" key="2">
    <source>
        <dbReference type="SMART" id="SM00014"/>
    </source>
</evidence>
<proteinExistence type="predicted"/>
<dbReference type="Pfam" id="PF01569">
    <property type="entry name" value="PAP2"/>
    <property type="match status" value="1"/>
</dbReference>
<dbReference type="EMBL" id="MLJW01000025">
    <property type="protein sequence ID" value="OIR09747.1"/>
    <property type="molecule type" value="Genomic_DNA"/>
</dbReference>
<protein>
    <submittedName>
        <fullName evidence="3">Phosphatidylglycerophosphatase B</fullName>
    </submittedName>
</protein>
<feature type="domain" description="Phosphatidic acid phosphatase type 2/haloperoxidase" evidence="2">
    <location>
        <begin position="80"/>
        <end position="190"/>
    </location>
</feature>
<evidence type="ECO:0000256" key="1">
    <source>
        <dbReference type="SAM" id="Phobius"/>
    </source>
</evidence>
<reference evidence="3" key="1">
    <citation type="submission" date="2016-10" db="EMBL/GenBank/DDBJ databases">
        <title>Sequence of Gallionella enrichment culture.</title>
        <authorList>
            <person name="Poehlein A."/>
            <person name="Muehling M."/>
            <person name="Daniel R."/>
        </authorList>
    </citation>
    <scope>NUCLEOTIDE SEQUENCE</scope>
</reference>
<dbReference type="SMART" id="SM00014">
    <property type="entry name" value="acidPPc"/>
    <property type="match status" value="1"/>
</dbReference>
<feature type="transmembrane region" description="Helical" evidence="1">
    <location>
        <begin position="72"/>
        <end position="96"/>
    </location>
</feature>
<dbReference type="PANTHER" id="PTHR14969">
    <property type="entry name" value="SPHINGOSINE-1-PHOSPHATE PHOSPHOHYDROLASE"/>
    <property type="match status" value="1"/>
</dbReference>
<evidence type="ECO:0000313" key="3">
    <source>
        <dbReference type="EMBL" id="OIR09747.1"/>
    </source>
</evidence>
<sequence length="208" mass="23290">MKEFLYDWGGANVWLFHAINDIRFEWLDRVMLLGTALGDHNLFTPYLCLLTLIALIMVHRPDQDHQHYRLQVTRWMSVIAVFSVAYLLDGLLLGFLKPLLDFPRPPLALPAGTVNIVGTPEYHHSLPSGHSSFAMLVVASLWPVLQRRWRMAGAVFVLWVGISRSSLGAHFPADVLAGFLSSLAVVLLVYVAVHKLVQLAGRRPGDTD</sequence>
<comment type="caution">
    <text evidence="3">The sequence shown here is derived from an EMBL/GenBank/DDBJ whole genome shotgun (WGS) entry which is preliminary data.</text>
</comment>
<gene>
    <name evidence="3" type="ORF">GALL_81520</name>
</gene>
<feature type="transmembrane region" description="Helical" evidence="1">
    <location>
        <begin position="42"/>
        <end position="60"/>
    </location>
</feature>
<accession>A0A1J5SP49</accession>
<keyword evidence="1" id="KW-1133">Transmembrane helix</keyword>
<keyword evidence="1" id="KW-0472">Membrane</keyword>
<feature type="transmembrane region" description="Helical" evidence="1">
    <location>
        <begin position="175"/>
        <end position="193"/>
    </location>
</feature>
<dbReference type="InterPro" id="IPR036938">
    <property type="entry name" value="PAP2/HPO_sf"/>
</dbReference>
<dbReference type="InterPro" id="IPR000326">
    <property type="entry name" value="PAP2/HPO"/>
</dbReference>